<evidence type="ECO:0000256" key="8">
    <source>
        <dbReference type="ARBA" id="ARBA00023224"/>
    </source>
</evidence>
<reference evidence="12" key="1">
    <citation type="submission" date="2025-08" db="UniProtKB">
        <authorList>
            <consortium name="Ensembl"/>
        </authorList>
    </citation>
    <scope>IDENTIFICATION</scope>
</reference>
<evidence type="ECO:0000256" key="9">
    <source>
        <dbReference type="RuleBase" id="RU000688"/>
    </source>
</evidence>
<evidence type="ECO:0000313" key="12">
    <source>
        <dbReference type="Ensembl" id="ENSPMEP00000004573.1"/>
    </source>
</evidence>
<dbReference type="PROSITE" id="PS50262">
    <property type="entry name" value="G_PROTEIN_RECEP_F1_2"/>
    <property type="match status" value="1"/>
</dbReference>
<comment type="subcellular location">
    <subcellularLocation>
        <location evidence="1">Cell membrane</location>
        <topology evidence="1">Multi-pass membrane protein</topology>
    </subcellularLocation>
</comment>
<feature type="transmembrane region" description="Helical" evidence="10">
    <location>
        <begin position="246"/>
        <end position="264"/>
    </location>
</feature>
<keyword evidence="6 10" id="KW-0472">Membrane</keyword>
<feature type="transmembrane region" description="Helical" evidence="10">
    <location>
        <begin position="284"/>
        <end position="304"/>
    </location>
</feature>
<feature type="transmembrane region" description="Helical" evidence="10">
    <location>
        <begin position="30"/>
        <end position="53"/>
    </location>
</feature>
<evidence type="ECO:0000256" key="1">
    <source>
        <dbReference type="ARBA" id="ARBA00004651"/>
    </source>
</evidence>
<dbReference type="GO" id="GO:0005886">
    <property type="term" value="C:plasma membrane"/>
    <property type="evidence" value="ECO:0007669"/>
    <property type="project" value="UniProtKB-SubCell"/>
</dbReference>
<keyword evidence="8 9" id="KW-0807">Transducer</keyword>
<proteinExistence type="inferred from homology"/>
<dbReference type="PANTHER" id="PTHR24233">
    <property type="entry name" value="P2Y PURINOCEPTOR-RELATED G-PROTEIN COUPLED RECEPTOR"/>
    <property type="match status" value="1"/>
</dbReference>
<reference evidence="12" key="2">
    <citation type="submission" date="2025-09" db="UniProtKB">
        <authorList>
            <consortium name="Ensembl"/>
        </authorList>
    </citation>
    <scope>IDENTIFICATION</scope>
</reference>
<feature type="transmembrane region" description="Helical" evidence="10">
    <location>
        <begin position="97"/>
        <end position="124"/>
    </location>
</feature>
<evidence type="ECO:0000256" key="7">
    <source>
        <dbReference type="ARBA" id="ARBA00023170"/>
    </source>
</evidence>
<keyword evidence="7 9" id="KW-0675">Receptor</keyword>
<dbReference type="Pfam" id="PF00001">
    <property type="entry name" value="7tm_1"/>
    <property type="match status" value="1"/>
</dbReference>
<dbReference type="CDD" id="cd14982">
    <property type="entry name" value="7tmA_purinoceptor-like"/>
    <property type="match status" value="1"/>
</dbReference>
<keyword evidence="2" id="KW-1003">Cell membrane</keyword>
<dbReference type="AlphaFoldDB" id="A0A3B3WP42"/>
<dbReference type="SUPFAM" id="SSF81321">
    <property type="entry name" value="Family A G protein-coupled receptor-like"/>
    <property type="match status" value="1"/>
</dbReference>
<keyword evidence="4 10" id="KW-1133">Transmembrane helix</keyword>
<evidence type="ECO:0000259" key="11">
    <source>
        <dbReference type="PROSITE" id="PS50262"/>
    </source>
</evidence>
<evidence type="ECO:0000256" key="2">
    <source>
        <dbReference type="ARBA" id="ARBA00022475"/>
    </source>
</evidence>
<feature type="transmembrane region" description="Helical" evidence="10">
    <location>
        <begin position="145"/>
        <end position="170"/>
    </location>
</feature>
<evidence type="ECO:0000313" key="13">
    <source>
        <dbReference type="Proteomes" id="UP000261480"/>
    </source>
</evidence>
<evidence type="ECO:0000256" key="4">
    <source>
        <dbReference type="ARBA" id="ARBA00022989"/>
    </source>
</evidence>
<evidence type="ECO:0000256" key="5">
    <source>
        <dbReference type="ARBA" id="ARBA00023040"/>
    </source>
</evidence>
<dbReference type="InterPro" id="IPR017452">
    <property type="entry name" value="GPCR_Rhodpsn_7TM"/>
</dbReference>
<feature type="domain" description="G-protein coupled receptors family 1 profile" evidence="11">
    <location>
        <begin position="45"/>
        <end position="300"/>
    </location>
</feature>
<dbReference type="Gene3D" id="1.20.1070.10">
    <property type="entry name" value="Rhodopsin 7-helix transmembrane proteins"/>
    <property type="match status" value="1"/>
</dbReference>
<feature type="transmembrane region" description="Helical" evidence="10">
    <location>
        <begin position="65"/>
        <end position="85"/>
    </location>
</feature>
<dbReference type="InterPro" id="IPR000276">
    <property type="entry name" value="GPCR_Rhodpsn"/>
</dbReference>
<protein>
    <recommendedName>
        <fullName evidence="11">G-protein coupled receptors family 1 profile domain-containing protein</fullName>
    </recommendedName>
</protein>
<keyword evidence="5 9" id="KW-0297">G-protein coupled receptor</keyword>
<evidence type="ECO:0000256" key="10">
    <source>
        <dbReference type="SAM" id="Phobius"/>
    </source>
</evidence>
<dbReference type="Ensembl" id="ENSPMET00000008950.1">
    <property type="protein sequence ID" value="ENSPMEP00000004573.1"/>
    <property type="gene ID" value="ENSPMEG00000005838.1"/>
</dbReference>
<feature type="transmembrane region" description="Helical" evidence="10">
    <location>
        <begin position="199"/>
        <end position="219"/>
    </location>
</feature>
<accession>A0A3B3WP42</accession>
<dbReference type="PRINTS" id="PR00237">
    <property type="entry name" value="GPCRRHODOPSN"/>
</dbReference>
<evidence type="ECO:0000256" key="6">
    <source>
        <dbReference type="ARBA" id="ARBA00023136"/>
    </source>
</evidence>
<organism evidence="12 13">
    <name type="scientific">Poecilia mexicana</name>
    <dbReference type="NCBI Taxonomy" id="48701"/>
    <lineage>
        <taxon>Eukaryota</taxon>
        <taxon>Metazoa</taxon>
        <taxon>Chordata</taxon>
        <taxon>Craniata</taxon>
        <taxon>Vertebrata</taxon>
        <taxon>Euteleostomi</taxon>
        <taxon>Actinopterygii</taxon>
        <taxon>Neopterygii</taxon>
        <taxon>Teleostei</taxon>
        <taxon>Neoteleostei</taxon>
        <taxon>Acanthomorphata</taxon>
        <taxon>Ovalentaria</taxon>
        <taxon>Atherinomorphae</taxon>
        <taxon>Cyprinodontiformes</taxon>
        <taxon>Poeciliidae</taxon>
        <taxon>Poeciliinae</taxon>
        <taxon>Poecilia</taxon>
    </lineage>
</organism>
<dbReference type="GO" id="GO:0045028">
    <property type="term" value="F:G protein-coupled purinergic nucleotide receptor activity"/>
    <property type="evidence" value="ECO:0007669"/>
    <property type="project" value="TreeGrafter"/>
</dbReference>
<dbReference type="PROSITE" id="PS00237">
    <property type="entry name" value="G_PROTEIN_RECEP_F1_1"/>
    <property type="match status" value="1"/>
</dbReference>
<name>A0A3B3WP42_9TELE</name>
<comment type="similarity">
    <text evidence="9">Belongs to the G-protein coupled receptor 1 family.</text>
</comment>
<dbReference type="PRINTS" id="PR01157">
    <property type="entry name" value="P2YPURNOCPTR"/>
</dbReference>
<keyword evidence="3 9" id="KW-0812">Transmembrane</keyword>
<sequence length="372" mass="42754">MNGVTSFINESTGQDKNKTNGLLEKPHQPFLILVYSLLFLVGLSLNSFTLWFHCRLTQRQASKSWMIYLKHLTAADFLLCMNIPLRIIHYTNSSLTFYILFCSLGAPLLFLNMYASILFMGYIAANRYMKIFYSSKTHFLMTAKASHIISMTTWVVLLTTSTPYTIMVLINRKPRPSKNCTCDYLISEPVKPLYRMSHAFAAIIFLSGLFSLVFFYYSASRRVLQVQQRQLASSNSKKLVKSRRNMLVLVIVFCFCFVPYHIVRIPYVILQGEVSVALLYLKEVAILISVSNICLDPLIYVFLCKEFRAQFNLKQIFCRESNRNTSILEEGDSEDHMKTINNTKATMGEVQSVREPSVQVVLSNMNPDKYKP</sequence>
<keyword evidence="13" id="KW-1185">Reference proteome</keyword>
<dbReference type="PANTHER" id="PTHR24233:SF11">
    <property type="entry name" value="P2Y PURINOCEPTOR 14-LIKE"/>
    <property type="match status" value="1"/>
</dbReference>
<evidence type="ECO:0000256" key="3">
    <source>
        <dbReference type="ARBA" id="ARBA00022692"/>
    </source>
</evidence>
<dbReference type="Proteomes" id="UP000261480">
    <property type="component" value="Unplaced"/>
</dbReference>